<proteinExistence type="predicted"/>
<sequence>MNQSTGLTEFGEICRFMKDNDKALRKEIPQLFEEEIQDQLISLCEKWENTPSTLEDLFELKNNHVYLHRPMGVLDKNHNGISKQLFDKWTLYYRTATVFRMKVMRKAYEDQR</sequence>
<gene>
    <name evidence="1" type="ORF">LCPAC403_00350</name>
</gene>
<protein>
    <submittedName>
        <fullName evidence="1">Uncharacterized protein</fullName>
    </submittedName>
</protein>
<evidence type="ECO:0000313" key="1">
    <source>
        <dbReference type="EMBL" id="QBK92901.1"/>
    </source>
</evidence>
<reference evidence="1" key="1">
    <citation type="journal article" date="2019" name="MBio">
        <title>Virus Genomes from Deep Sea Sediments Expand the Ocean Megavirome and Support Independent Origins of Viral Gigantism.</title>
        <authorList>
            <person name="Backstrom D."/>
            <person name="Yutin N."/>
            <person name="Jorgensen S.L."/>
            <person name="Dharamshi J."/>
            <person name="Homa F."/>
            <person name="Zaremba-Niedwiedzka K."/>
            <person name="Spang A."/>
            <person name="Wolf Y.I."/>
            <person name="Koonin E.V."/>
            <person name="Ettema T.J."/>
        </authorList>
    </citation>
    <scope>NUCLEOTIDE SEQUENCE</scope>
</reference>
<name>A0A481ZE23_9VIRU</name>
<dbReference type="EMBL" id="MK500588">
    <property type="protein sequence ID" value="QBK92901.1"/>
    <property type="molecule type" value="Genomic_DNA"/>
</dbReference>
<accession>A0A481ZE23</accession>
<organism evidence="1">
    <name type="scientific">Pithovirus LCPAC403</name>
    <dbReference type="NCBI Taxonomy" id="2506596"/>
    <lineage>
        <taxon>Viruses</taxon>
        <taxon>Pithoviruses</taxon>
    </lineage>
</organism>